<keyword evidence="13" id="KW-0456">Lyase</keyword>
<dbReference type="EMBL" id="LIAE01008257">
    <property type="protein sequence ID" value="PAV74880.1"/>
    <property type="molecule type" value="Genomic_DNA"/>
</dbReference>
<dbReference type="PANTHER" id="PTHR22960">
    <property type="entry name" value="MOLYBDOPTERIN COFACTOR SYNTHESIS PROTEIN A"/>
    <property type="match status" value="1"/>
</dbReference>
<dbReference type="Gene3D" id="3.30.70.640">
    <property type="entry name" value="Molybdopterin cofactor biosynthesis C (MoaC) domain"/>
    <property type="match status" value="1"/>
</dbReference>
<gene>
    <name evidence="16" type="ORF">WR25_04027</name>
</gene>
<dbReference type="PROSITE" id="PS01305">
    <property type="entry name" value="MOAA_NIFB_PQQE"/>
    <property type="match status" value="1"/>
</dbReference>
<dbReference type="SFLD" id="SFLDS00029">
    <property type="entry name" value="Radical_SAM"/>
    <property type="match status" value="1"/>
</dbReference>
<comment type="catalytic activity">
    <reaction evidence="1">
        <text>(8S)-3',8-cyclo-7,8-dihydroguanosine 5'-triphosphate = cyclic pyranopterin phosphate + diphosphate</text>
        <dbReference type="Rhea" id="RHEA:49580"/>
        <dbReference type="ChEBI" id="CHEBI:33019"/>
        <dbReference type="ChEBI" id="CHEBI:59648"/>
        <dbReference type="ChEBI" id="CHEBI:131766"/>
        <dbReference type="EC" id="4.6.1.17"/>
    </reaction>
</comment>
<dbReference type="SUPFAM" id="SSF102114">
    <property type="entry name" value="Radical SAM enzymes"/>
    <property type="match status" value="1"/>
</dbReference>
<keyword evidence="10" id="KW-0408">Iron</keyword>
<dbReference type="GO" id="GO:0051539">
    <property type="term" value="F:4 iron, 4 sulfur cluster binding"/>
    <property type="evidence" value="ECO:0007669"/>
    <property type="project" value="UniProtKB-KW"/>
</dbReference>
<dbReference type="Pfam" id="PF01967">
    <property type="entry name" value="MoaC"/>
    <property type="match status" value="1"/>
</dbReference>
<dbReference type="GO" id="GO:0061798">
    <property type="term" value="F:GTP 3',8'-cyclase activity"/>
    <property type="evidence" value="ECO:0007669"/>
    <property type="project" value="TreeGrafter"/>
</dbReference>
<feature type="compositionally biased region" description="Basic and acidic residues" evidence="14">
    <location>
        <begin position="375"/>
        <end position="401"/>
    </location>
</feature>
<dbReference type="InterPro" id="IPR013785">
    <property type="entry name" value="Aldolase_TIM"/>
</dbReference>
<protein>
    <recommendedName>
        <fullName evidence="6">cyclic pyranopterin monophosphate synthase</fullName>
        <ecNumber evidence="6">4.6.1.17</ecNumber>
    </recommendedName>
</protein>
<feature type="domain" description="Radical SAM core" evidence="15">
    <location>
        <begin position="105"/>
        <end position="329"/>
    </location>
</feature>
<dbReference type="PROSITE" id="PS51918">
    <property type="entry name" value="RADICAL_SAM"/>
    <property type="match status" value="1"/>
</dbReference>
<dbReference type="GO" id="GO:0046872">
    <property type="term" value="F:metal ion binding"/>
    <property type="evidence" value="ECO:0007669"/>
    <property type="project" value="UniProtKB-KW"/>
</dbReference>
<evidence type="ECO:0000256" key="6">
    <source>
        <dbReference type="ARBA" id="ARBA00012575"/>
    </source>
</evidence>
<dbReference type="InterPro" id="IPR036522">
    <property type="entry name" value="MoaC_sf"/>
</dbReference>
<dbReference type="InterPro" id="IPR050105">
    <property type="entry name" value="MoCo_biosynth_MoaA/MoaC"/>
</dbReference>
<dbReference type="SUPFAM" id="SSF55040">
    <property type="entry name" value="Molybdenum cofactor biosynthesis protein C, MoaC"/>
    <property type="match status" value="1"/>
</dbReference>
<name>A0A2A2KLW2_9BILA</name>
<comment type="cofactor">
    <cofactor evidence="2">
        <name>[4Fe-4S] cluster</name>
        <dbReference type="ChEBI" id="CHEBI:49883"/>
    </cofactor>
</comment>
<evidence type="ECO:0000256" key="8">
    <source>
        <dbReference type="ARBA" id="ARBA00022691"/>
    </source>
</evidence>
<dbReference type="GO" id="GO:0061799">
    <property type="term" value="F:cyclic pyranopterin monophosphate synthase activity"/>
    <property type="evidence" value="ECO:0007669"/>
    <property type="project" value="UniProtKB-EC"/>
</dbReference>
<comment type="similarity">
    <text evidence="4">In the C-terminal section; belongs to the MoaC family.</text>
</comment>
<keyword evidence="11" id="KW-0411">Iron-sulfur</keyword>
<dbReference type="SMART" id="SM00729">
    <property type="entry name" value="Elp3"/>
    <property type="match status" value="1"/>
</dbReference>
<dbReference type="InterPro" id="IPR007197">
    <property type="entry name" value="rSAM"/>
</dbReference>
<accession>A0A2A2KLW2</accession>
<dbReference type="CDD" id="cd01335">
    <property type="entry name" value="Radical_SAM"/>
    <property type="match status" value="1"/>
</dbReference>
<organism evidence="16 17">
    <name type="scientific">Diploscapter pachys</name>
    <dbReference type="NCBI Taxonomy" id="2018661"/>
    <lineage>
        <taxon>Eukaryota</taxon>
        <taxon>Metazoa</taxon>
        <taxon>Ecdysozoa</taxon>
        <taxon>Nematoda</taxon>
        <taxon>Chromadorea</taxon>
        <taxon>Rhabditida</taxon>
        <taxon>Rhabditina</taxon>
        <taxon>Rhabditomorpha</taxon>
        <taxon>Rhabditoidea</taxon>
        <taxon>Rhabditidae</taxon>
        <taxon>Diploscapter</taxon>
    </lineage>
</organism>
<dbReference type="UniPathway" id="UPA00344"/>
<evidence type="ECO:0000256" key="1">
    <source>
        <dbReference type="ARBA" id="ARBA00001637"/>
    </source>
</evidence>
<dbReference type="OrthoDB" id="429626at2759"/>
<evidence type="ECO:0000256" key="11">
    <source>
        <dbReference type="ARBA" id="ARBA00023014"/>
    </source>
</evidence>
<evidence type="ECO:0000256" key="9">
    <source>
        <dbReference type="ARBA" id="ARBA00022723"/>
    </source>
</evidence>
<dbReference type="InterPro" id="IPR000385">
    <property type="entry name" value="MoaA_NifB_PqqE_Fe-S-bd_CS"/>
</dbReference>
<keyword evidence="8" id="KW-0949">S-adenosyl-L-methionine</keyword>
<feature type="region of interest" description="Disordered" evidence="14">
    <location>
        <begin position="367"/>
        <end position="404"/>
    </location>
</feature>
<evidence type="ECO:0000313" key="17">
    <source>
        <dbReference type="Proteomes" id="UP000218231"/>
    </source>
</evidence>
<proteinExistence type="inferred from homology"/>
<keyword evidence="9" id="KW-0479">Metal-binding</keyword>
<evidence type="ECO:0000256" key="3">
    <source>
        <dbReference type="ARBA" id="ARBA00005046"/>
    </source>
</evidence>
<dbReference type="EC" id="4.6.1.17" evidence="6"/>
<evidence type="ECO:0000256" key="13">
    <source>
        <dbReference type="ARBA" id="ARBA00023239"/>
    </source>
</evidence>
<keyword evidence="12" id="KW-0501">Molybdenum cofactor biosynthesis</keyword>
<evidence type="ECO:0000256" key="10">
    <source>
        <dbReference type="ARBA" id="ARBA00023004"/>
    </source>
</evidence>
<dbReference type="Pfam" id="PF04055">
    <property type="entry name" value="Radical_SAM"/>
    <property type="match status" value="1"/>
</dbReference>
<evidence type="ECO:0000256" key="5">
    <source>
        <dbReference type="ARBA" id="ARBA00009862"/>
    </source>
</evidence>
<dbReference type="InterPro" id="IPR002820">
    <property type="entry name" value="Mopterin_CF_biosynth-C_dom"/>
</dbReference>
<dbReference type="PANTHER" id="PTHR22960:SF0">
    <property type="entry name" value="MOLYBDENUM COFACTOR BIOSYNTHESIS PROTEIN 1"/>
    <property type="match status" value="1"/>
</dbReference>
<dbReference type="InterPro" id="IPR006638">
    <property type="entry name" value="Elp3/MiaA/NifB-like_rSAM"/>
</dbReference>
<dbReference type="InterPro" id="IPR023045">
    <property type="entry name" value="MoaC"/>
</dbReference>
<dbReference type="NCBIfam" id="NF006870">
    <property type="entry name" value="PRK09364.1"/>
    <property type="match status" value="1"/>
</dbReference>
<evidence type="ECO:0000256" key="12">
    <source>
        <dbReference type="ARBA" id="ARBA00023150"/>
    </source>
</evidence>
<evidence type="ECO:0000259" key="15">
    <source>
        <dbReference type="PROSITE" id="PS51918"/>
    </source>
</evidence>
<dbReference type="CDD" id="cd01420">
    <property type="entry name" value="MoaC_PE"/>
    <property type="match status" value="1"/>
</dbReference>
<keyword evidence="17" id="KW-1185">Reference proteome</keyword>
<dbReference type="Proteomes" id="UP000218231">
    <property type="component" value="Unassembled WGS sequence"/>
</dbReference>
<dbReference type="STRING" id="2018661.A0A2A2KLW2"/>
<dbReference type="Gene3D" id="3.20.20.70">
    <property type="entry name" value="Aldolase class I"/>
    <property type="match status" value="1"/>
</dbReference>
<evidence type="ECO:0000256" key="4">
    <source>
        <dbReference type="ARBA" id="ARBA00008484"/>
    </source>
</evidence>
<evidence type="ECO:0000256" key="2">
    <source>
        <dbReference type="ARBA" id="ARBA00001966"/>
    </source>
</evidence>
<keyword evidence="7" id="KW-0004">4Fe-4S</keyword>
<comment type="similarity">
    <text evidence="5">In the N-terminal section; belongs to the radical SAM superfamily. MoaA family.</text>
</comment>
<dbReference type="InterPro" id="IPR058240">
    <property type="entry name" value="rSAM_sf"/>
</dbReference>
<evidence type="ECO:0000313" key="16">
    <source>
        <dbReference type="EMBL" id="PAV74880.1"/>
    </source>
</evidence>
<dbReference type="SFLD" id="SFLDG01386">
    <property type="entry name" value="main_SPASM_domain-containing"/>
    <property type="match status" value="1"/>
</dbReference>
<dbReference type="InterPro" id="IPR047594">
    <property type="entry name" value="MoaC_bact/euk"/>
</dbReference>
<dbReference type="NCBIfam" id="TIGR00581">
    <property type="entry name" value="moaC"/>
    <property type="match status" value="1"/>
</dbReference>
<dbReference type="AlphaFoldDB" id="A0A2A2KLW2"/>
<dbReference type="SFLD" id="SFLDG01067">
    <property type="entry name" value="SPASM/twitch_domain_containing"/>
    <property type="match status" value="1"/>
</dbReference>
<reference evidence="16 17" key="1">
    <citation type="journal article" date="2017" name="Curr. Biol.">
        <title>Genome architecture and evolution of a unichromosomal asexual nematode.</title>
        <authorList>
            <person name="Fradin H."/>
            <person name="Zegar C."/>
            <person name="Gutwein M."/>
            <person name="Lucas J."/>
            <person name="Kovtun M."/>
            <person name="Corcoran D."/>
            <person name="Baugh L.R."/>
            <person name="Kiontke K."/>
            <person name="Gunsalus K."/>
            <person name="Fitch D.H."/>
            <person name="Piano F."/>
        </authorList>
    </citation>
    <scope>NUCLEOTIDE SEQUENCE [LARGE SCALE GENOMIC DNA]</scope>
    <source>
        <strain evidence="16">PF1309</strain>
    </source>
</reference>
<comment type="pathway">
    <text evidence="3">Cofactor biosynthesis; molybdopterin biosynthesis.</text>
</comment>
<sequence length="626" mass="70155">MLSRLKCWNIPLERCVTSLAHGEVCSSQSSVISSSCKVRGYSTTTTVEKAQAATARSTIERIRERIREIEQQKGTPPGLITSARRNESLDEVKKRLLPENAFRDTFGRVHTYLRISLTERCNLRCLYCMPEEGVQLSPKGNLLTTEEVIRLTRLFASHGVNKVRLTGGEPTLRKDLVDIVHQISNIDEIEDIGLTTNGLMLSKHVMALREAGLTKVNVSLDTLRQDRYIEMCRRNGLGKVLESIKATESLYPYVKINVVVMRGKNDDEIMDFVRMTQARRIDVRFIEFMPFGGNHFNQSHFISYGEVMQRIKDEFGEENVCKLTELPNDTAKVCLHGNAEVNLRDLMRLDESDEKLSEVIQSAVTRKKAKHAGYRHGEFEEPPKSTDDSDRRITDDSDKRSFYSQSQLPLSTVSFCPTLSLNSTPSPSISAPLHLFSPNHLVKSLATSHRFFSSDSNDNNSLLTHTTSAGTAKQVDVSNKQPTVREAVAEGKIKLTAEICRQIKMNSLKKGDVLNVARIASVMAAKQTSNLVPLCHNIFISQVHTEFYLDEDASCLLIRSFAKTFGTTGIELEALTAVSVAALTVYDMCKAVSSEMEICDIKLVRKTGGKKNYLAENRFSDDIPFL</sequence>
<comment type="caution">
    <text evidence="16">The sequence shown here is derived from an EMBL/GenBank/DDBJ whole genome shotgun (WGS) entry which is preliminary data.</text>
</comment>
<evidence type="ECO:0000256" key="7">
    <source>
        <dbReference type="ARBA" id="ARBA00022485"/>
    </source>
</evidence>
<dbReference type="GO" id="GO:0006777">
    <property type="term" value="P:Mo-molybdopterin cofactor biosynthetic process"/>
    <property type="evidence" value="ECO:0007669"/>
    <property type="project" value="UniProtKB-KW"/>
</dbReference>
<evidence type="ECO:0000256" key="14">
    <source>
        <dbReference type="SAM" id="MobiDB-lite"/>
    </source>
</evidence>